<dbReference type="InterPro" id="IPR036097">
    <property type="entry name" value="HisK_dim/P_sf"/>
</dbReference>
<dbReference type="CDD" id="cd13704">
    <property type="entry name" value="PBP2_HisK"/>
    <property type="match status" value="1"/>
</dbReference>
<dbReference type="InterPro" id="IPR003661">
    <property type="entry name" value="HisK_dim/P_dom"/>
</dbReference>
<dbReference type="PRINTS" id="PR00344">
    <property type="entry name" value="BCTRLSENSOR"/>
</dbReference>
<evidence type="ECO:0000259" key="11">
    <source>
        <dbReference type="PROSITE" id="PS50109"/>
    </source>
</evidence>
<evidence type="ECO:0000256" key="3">
    <source>
        <dbReference type="ARBA" id="ARBA00022553"/>
    </source>
</evidence>
<dbReference type="InterPro" id="IPR001638">
    <property type="entry name" value="Solute-binding_3/MltF_N"/>
</dbReference>
<dbReference type="SMART" id="SM00388">
    <property type="entry name" value="HisKA"/>
    <property type="match status" value="1"/>
</dbReference>
<dbReference type="InterPro" id="IPR000700">
    <property type="entry name" value="PAS-assoc_C"/>
</dbReference>
<dbReference type="SMART" id="SM00079">
    <property type="entry name" value="PBPe"/>
    <property type="match status" value="1"/>
</dbReference>
<keyword evidence="7" id="KW-0067">ATP-binding</keyword>
<dbReference type="Pfam" id="PF00512">
    <property type="entry name" value="HisKA"/>
    <property type="match status" value="1"/>
</dbReference>
<evidence type="ECO:0000256" key="5">
    <source>
        <dbReference type="ARBA" id="ARBA00022741"/>
    </source>
</evidence>
<dbReference type="SMART" id="SM00062">
    <property type="entry name" value="PBPb"/>
    <property type="match status" value="1"/>
</dbReference>
<dbReference type="PROSITE" id="PS50113">
    <property type="entry name" value="PAC"/>
    <property type="match status" value="1"/>
</dbReference>
<feature type="transmembrane region" description="Helical" evidence="10">
    <location>
        <begin position="20"/>
        <end position="41"/>
    </location>
</feature>
<dbReference type="InterPro" id="IPR003594">
    <property type="entry name" value="HATPase_dom"/>
</dbReference>
<dbReference type="InterPro" id="IPR035965">
    <property type="entry name" value="PAS-like_dom_sf"/>
</dbReference>
<dbReference type="CDD" id="cd00082">
    <property type="entry name" value="HisKA"/>
    <property type="match status" value="1"/>
</dbReference>
<sequence>MLLYAAESKERRIDVRNPVVLRISIAICVFVSCLFFPSIAYQETKKAIRIAGDNHFPPFEYLSDSGVYSGFNVDIMNAISIQTGINIEYYPMPWNQAVQALRSGKVDAIQGMKYSKAREEVYDFSESYFTSSQAIFVLKDNMYIRQIDDLEGRKVAVQKGDVANDLLNKVNHVQLIEADNQQEAVQLLVEEKVDAFVGNRITGQYFLQKSRQQSLIKIVGEPLDPTAYAIAVLPKNNGLLKLFNQGIDRIKSDGTYEKIEKKWFGEYIMPSAPVLRKTLFYLETGLVITLIIITFILWWNRMLKKEVSKRTKQIERINKDLEEKMVLLKENLYFQKQLLNSAYSSFITLHQAGTVSMINRRAMEYLGLNEKAVGRPFQQTPIVKFIPEQEINAALEDKKMFLQKETTWLQTPSQKRYITYSIYPIKTTTGDSVGVMLNFLDITEQKEFEKKVAQEDRLRSLGQLIAGIAHEIRNPLMSILTYTQLLPKKFANAEFRSFFSQHVSSEITRLNALINDLLDYARPKKSEPVICSLYDVAEGIVRLFKPKIKEKQINIVWEFPEKIEAIADIQQIKQVLMNIIVNAIQAVDEHGTLTIRGYYRGNVAVMQIEDTGAGISEDELDKIFEPFYSRKANGVGLGLSISYQLMKENKGTIDVKSIKGKGTTVTICLPCCRKDEDDVSCYDYR</sequence>
<protein>
    <recommendedName>
        <fullName evidence="2">histidine kinase</fullName>
        <ecNumber evidence="2">2.7.13.3</ecNumber>
    </recommendedName>
</protein>
<dbReference type="InterPro" id="IPR004358">
    <property type="entry name" value="Sig_transdc_His_kin-like_C"/>
</dbReference>
<feature type="coiled-coil region" evidence="9">
    <location>
        <begin position="304"/>
        <end position="331"/>
    </location>
</feature>
<evidence type="ECO:0000256" key="4">
    <source>
        <dbReference type="ARBA" id="ARBA00022679"/>
    </source>
</evidence>
<evidence type="ECO:0000259" key="12">
    <source>
        <dbReference type="PROSITE" id="PS50113"/>
    </source>
</evidence>
<proteinExistence type="predicted"/>
<dbReference type="Pfam" id="PF02518">
    <property type="entry name" value="HATPase_c"/>
    <property type="match status" value="1"/>
</dbReference>
<evidence type="ECO:0000256" key="2">
    <source>
        <dbReference type="ARBA" id="ARBA00012438"/>
    </source>
</evidence>
<dbReference type="PANTHER" id="PTHR43065">
    <property type="entry name" value="SENSOR HISTIDINE KINASE"/>
    <property type="match status" value="1"/>
</dbReference>
<keyword evidence="10" id="KW-0812">Transmembrane</keyword>
<reference evidence="13 14" key="1">
    <citation type="submission" date="2021-08" db="EMBL/GenBank/DDBJ databases">
        <title>Complete genome sequence of the strain Aneurinibacillus thermoaerophilus CCM 8960.</title>
        <authorList>
            <person name="Musilova J."/>
            <person name="Kourilova X."/>
            <person name="Pernicova I."/>
            <person name="Bezdicek M."/>
            <person name="Lengerova M."/>
            <person name="Obruca S."/>
            <person name="Sedlar K."/>
        </authorList>
    </citation>
    <scope>NUCLEOTIDE SEQUENCE [LARGE SCALE GENOMIC DNA]</scope>
    <source>
        <strain evidence="13 14">CCM 8960</strain>
    </source>
</reference>
<evidence type="ECO:0000256" key="10">
    <source>
        <dbReference type="SAM" id="Phobius"/>
    </source>
</evidence>
<dbReference type="Gene3D" id="3.30.450.20">
    <property type="entry name" value="PAS domain"/>
    <property type="match status" value="1"/>
</dbReference>
<dbReference type="EC" id="2.7.13.3" evidence="2"/>
<dbReference type="PROSITE" id="PS50109">
    <property type="entry name" value="HIS_KIN"/>
    <property type="match status" value="1"/>
</dbReference>
<keyword evidence="9" id="KW-0175">Coiled coil</keyword>
<dbReference type="SUPFAM" id="SSF47384">
    <property type="entry name" value="Homodimeric domain of signal transducing histidine kinase"/>
    <property type="match status" value="1"/>
</dbReference>
<keyword evidence="5" id="KW-0547">Nucleotide-binding</keyword>
<organism evidence="13 14">
    <name type="scientific">Aneurinibacillus thermoaerophilus</name>
    <dbReference type="NCBI Taxonomy" id="143495"/>
    <lineage>
        <taxon>Bacteria</taxon>
        <taxon>Bacillati</taxon>
        <taxon>Bacillota</taxon>
        <taxon>Bacilli</taxon>
        <taxon>Bacillales</taxon>
        <taxon>Paenibacillaceae</taxon>
        <taxon>Aneurinibacillus group</taxon>
        <taxon>Aneurinibacillus</taxon>
    </lineage>
</organism>
<dbReference type="SUPFAM" id="SSF55785">
    <property type="entry name" value="PYP-like sensor domain (PAS domain)"/>
    <property type="match status" value="1"/>
</dbReference>
<feature type="domain" description="Histidine kinase" evidence="11">
    <location>
        <begin position="467"/>
        <end position="673"/>
    </location>
</feature>
<feature type="domain" description="PAC" evidence="12">
    <location>
        <begin position="402"/>
        <end position="454"/>
    </location>
</feature>
<dbReference type="InterPro" id="IPR005467">
    <property type="entry name" value="His_kinase_dom"/>
</dbReference>
<accession>A0ABX8YG69</accession>
<dbReference type="Gene3D" id="3.40.190.10">
    <property type="entry name" value="Periplasmic binding protein-like II"/>
    <property type="match status" value="2"/>
</dbReference>
<keyword evidence="14" id="KW-1185">Reference proteome</keyword>
<dbReference type="InterPro" id="IPR000014">
    <property type="entry name" value="PAS"/>
</dbReference>
<gene>
    <name evidence="13" type="ORF">K3F53_14080</name>
</gene>
<dbReference type="SUPFAM" id="SSF55874">
    <property type="entry name" value="ATPase domain of HSP90 chaperone/DNA topoisomerase II/histidine kinase"/>
    <property type="match status" value="1"/>
</dbReference>
<dbReference type="InterPro" id="IPR036890">
    <property type="entry name" value="HATPase_C_sf"/>
</dbReference>
<evidence type="ECO:0000313" key="14">
    <source>
        <dbReference type="Proteomes" id="UP000826616"/>
    </source>
</evidence>
<dbReference type="Gene3D" id="3.30.565.10">
    <property type="entry name" value="Histidine kinase-like ATPase, C-terminal domain"/>
    <property type="match status" value="1"/>
</dbReference>
<feature type="transmembrane region" description="Helical" evidence="10">
    <location>
        <begin position="279"/>
        <end position="299"/>
    </location>
</feature>
<evidence type="ECO:0000256" key="6">
    <source>
        <dbReference type="ARBA" id="ARBA00022777"/>
    </source>
</evidence>
<evidence type="ECO:0000256" key="7">
    <source>
        <dbReference type="ARBA" id="ARBA00022840"/>
    </source>
</evidence>
<dbReference type="Gene3D" id="1.10.287.130">
    <property type="match status" value="1"/>
</dbReference>
<evidence type="ECO:0000256" key="1">
    <source>
        <dbReference type="ARBA" id="ARBA00000085"/>
    </source>
</evidence>
<keyword evidence="6" id="KW-0418">Kinase</keyword>
<evidence type="ECO:0000313" key="13">
    <source>
        <dbReference type="EMBL" id="QYY44639.1"/>
    </source>
</evidence>
<keyword evidence="4" id="KW-0808">Transferase</keyword>
<dbReference type="SUPFAM" id="SSF53850">
    <property type="entry name" value="Periplasmic binding protein-like II"/>
    <property type="match status" value="1"/>
</dbReference>
<dbReference type="Proteomes" id="UP000826616">
    <property type="component" value="Chromosome"/>
</dbReference>
<comment type="catalytic activity">
    <reaction evidence="1">
        <text>ATP + protein L-histidine = ADP + protein N-phospho-L-histidine.</text>
        <dbReference type="EC" id="2.7.13.3"/>
    </reaction>
</comment>
<keyword evidence="8" id="KW-0902">Two-component regulatory system</keyword>
<dbReference type="NCBIfam" id="TIGR00229">
    <property type="entry name" value="sensory_box"/>
    <property type="match status" value="1"/>
</dbReference>
<keyword evidence="3" id="KW-0597">Phosphoprotein</keyword>
<dbReference type="Pfam" id="PF00497">
    <property type="entry name" value="SBP_bac_3"/>
    <property type="match status" value="1"/>
</dbReference>
<keyword evidence="10" id="KW-0472">Membrane</keyword>
<dbReference type="SMART" id="SM00387">
    <property type="entry name" value="HATPase_c"/>
    <property type="match status" value="1"/>
</dbReference>
<dbReference type="EMBL" id="CP080764">
    <property type="protein sequence ID" value="QYY44639.1"/>
    <property type="molecule type" value="Genomic_DNA"/>
</dbReference>
<dbReference type="InterPro" id="IPR001320">
    <property type="entry name" value="Iontro_rcpt_C"/>
</dbReference>
<evidence type="ECO:0000256" key="9">
    <source>
        <dbReference type="SAM" id="Coils"/>
    </source>
</evidence>
<evidence type="ECO:0000256" key="8">
    <source>
        <dbReference type="ARBA" id="ARBA00023012"/>
    </source>
</evidence>
<keyword evidence="10" id="KW-1133">Transmembrane helix</keyword>
<name>A0ABX8YG69_ANETH</name>
<dbReference type="Pfam" id="PF13596">
    <property type="entry name" value="PAS_10"/>
    <property type="match status" value="1"/>
</dbReference>
<dbReference type="PANTHER" id="PTHR43065:SF10">
    <property type="entry name" value="PEROXIDE STRESS-ACTIVATED HISTIDINE KINASE MAK3"/>
    <property type="match status" value="1"/>
</dbReference>